<evidence type="ECO:0000313" key="1">
    <source>
        <dbReference type="EMBL" id="KNY26257.1"/>
    </source>
</evidence>
<dbReference type="eggNOG" id="ENOG50334J8">
    <property type="taxonomic scope" value="Bacteria"/>
</dbReference>
<evidence type="ECO:0000313" key="2">
    <source>
        <dbReference type="Proteomes" id="UP000036923"/>
    </source>
</evidence>
<proteinExistence type="predicted"/>
<dbReference type="Proteomes" id="UP000036923">
    <property type="component" value="Unassembled WGS sequence"/>
</dbReference>
<evidence type="ECO:0008006" key="3">
    <source>
        <dbReference type="Google" id="ProtNLM"/>
    </source>
</evidence>
<sequence>MIVTNKKHKFVSESLSGELKKHAKKFQEENQEYLQASIKNNTYDEAYTKLVSDAVIQSYDVMNAWENISCDEIGGMTPLEYFASLNAISDIIDLITAFEVENSSIIPNGLAKHLKDNGDKFLDDLVSMLNAIELDEQKCIKYGQKAIIHAAEIIANEKLIDPLFKIISQMENQKTDANTLTTVMNAVQAIGEPAVERIISTIDSSDKKGQIYRFLLVSLARIGANNKSDYYYNILKKYFKESEYKFIEANALGVYGDRRALPAIRGYIEKYAHKISKWEYTQLRQVLLQFGGMVKDFDTYFSTVKDNE</sequence>
<protein>
    <recommendedName>
        <fullName evidence="3">PBS lyase HEAT domain protein repeat-containing protein</fullName>
    </recommendedName>
</protein>
<comment type="caution">
    <text evidence="1">The sequence shown here is derived from an EMBL/GenBank/DDBJ whole genome shotgun (WGS) entry which is preliminary data.</text>
</comment>
<dbReference type="OrthoDB" id="1838265at2"/>
<dbReference type="AlphaFoldDB" id="A0A0L6JLL1"/>
<accession>A0A0L6JLL1</accession>
<organism evidence="1 2">
    <name type="scientific">Pseudobacteroides cellulosolvens ATCC 35603 = DSM 2933</name>
    <dbReference type="NCBI Taxonomy" id="398512"/>
    <lineage>
        <taxon>Bacteria</taxon>
        <taxon>Bacillati</taxon>
        <taxon>Bacillota</taxon>
        <taxon>Clostridia</taxon>
        <taxon>Eubacteriales</taxon>
        <taxon>Oscillospiraceae</taxon>
        <taxon>Pseudobacteroides</taxon>
    </lineage>
</organism>
<dbReference type="RefSeq" id="WP_036942281.1">
    <property type="nucleotide sequence ID" value="NZ_JQKC01000018.1"/>
</dbReference>
<dbReference type="STRING" id="398512.Bccel_1519"/>
<name>A0A0L6JLL1_9FIRM</name>
<keyword evidence="2" id="KW-1185">Reference proteome</keyword>
<reference evidence="2" key="1">
    <citation type="submission" date="2015-07" db="EMBL/GenBank/DDBJ databases">
        <title>Near-Complete Genome Sequence of the Cellulolytic Bacterium Bacteroides (Pseudobacteroides) cellulosolvens ATCC 35603.</title>
        <authorList>
            <person name="Dassa B."/>
            <person name="Utturkar S.M."/>
            <person name="Klingeman D.M."/>
            <person name="Hurt R.A."/>
            <person name="Keller M."/>
            <person name="Xu J."/>
            <person name="Reddy Y.H.K."/>
            <person name="Borovok I."/>
            <person name="Grinberg I.R."/>
            <person name="Lamed R."/>
            <person name="Zhivin O."/>
            <person name="Bayer E.A."/>
            <person name="Brown S.D."/>
        </authorList>
    </citation>
    <scope>NUCLEOTIDE SEQUENCE [LARGE SCALE GENOMIC DNA]</scope>
    <source>
        <strain evidence="2">DSM 2933</strain>
    </source>
</reference>
<dbReference type="EMBL" id="LGTC01000001">
    <property type="protein sequence ID" value="KNY26257.1"/>
    <property type="molecule type" value="Genomic_DNA"/>
</dbReference>
<gene>
    <name evidence="1" type="ORF">Bccel_1519</name>
</gene>